<dbReference type="RefSeq" id="WP_153068783.1">
    <property type="nucleotide sequence ID" value="NZ_JBFAUK010000020.1"/>
</dbReference>
<evidence type="ECO:0000256" key="1">
    <source>
        <dbReference type="SAM" id="MobiDB-lite"/>
    </source>
</evidence>
<gene>
    <name evidence="2" type="ORF">AB0L16_23540</name>
</gene>
<evidence type="ECO:0000313" key="3">
    <source>
        <dbReference type="Proteomes" id="UP001552594"/>
    </source>
</evidence>
<accession>A0ABV3K4D1</accession>
<organism evidence="2 3">
    <name type="scientific">Streptomyces orinoci</name>
    <name type="common">Streptoverticillium orinoci</name>
    <dbReference type="NCBI Taxonomy" id="67339"/>
    <lineage>
        <taxon>Bacteria</taxon>
        <taxon>Bacillati</taxon>
        <taxon>Actinomycetota</taxon>
        <taxon>Actinomycetes</taxon>
        <taxon>Kitasatosporales</taxon>
        <taxon>Streptomycetaceae</taxon>
        <taxon>Streptomyces</taxon>
    </lineage>
</organism>
<comment type="caution">
    <text evidence="2">The sequence shown here is derived from an EMBL/GenBank/DDBJ whole genome shotgun (WGS) entry which is preliminary data.</text>
</comment>
<proteinExistence type="predicted"/>
<feature type="region of interest" description="Disordered" evidence="1">
    <location>
        <begin position="101"/>
        <end position="132"/>
    </location>
</feature>
<name>A0ABV3K4D1_STRON</name>
<protein>
    <submittedName>
        <fullName evidence="2">Uncharacterized protein</fullName>
    </submittedName>
</protein>
<feature type="compositionally biased region" description="Low complexity" evidence="1">
    <location>
        <begin position="106"/>
        <end position="117"/>
    </location>
</feature>
<dbReference type="Proteomes" id="UP001552594">
    <property type="component" value="Unassembled WGS sequence"/>
</dbReference>
<reference evidence="2 3" key="1">
    <citation type="submission" date="2024-06" db="EMBL/GenBank/DDBJ databases">
        <title>The Natural Products Discovery Center: Release of the First 8490 Sequenced Strains for Exploring Actinobacteria Biosynthetic Diversity.</title>
        <authorList>
            <person name="Kalkreuter E."/>
            <person name="Kautsar S.A."/>
            <person name="Yang D."/>
            <person name="Bader C.D."/>
            <person name="Teijaro C.N."/>
            <person name="Fluegel L."/>
            <person name="Davis C.M."/>
            <person name="Simpson J.R."/>
            <person name="Lauterbach L."/>
            <person name="Steele A.D."/>
            <person name="Gui C."/>
            <person name="Meng S."/>
            <person name="Li G."/>
            <person name="Viehrig K."/>
            <person name="Ye F."/>
            <person name="Su P."/>
            <person name="Kiefer A.F."/>
            <person name="Nichols A."/>
            <person name="Cepeda A.J."/>
            <person name="Yan W."/>
            <person name="Fan B."/>
            <person name="Jiang Y."/>
            <person name="Adhikari A."/>
            <person name="Zheng C.-J."/>
            <person name="Schuster L."/>
            <person name="Cowan T.M."/>
            <person name="Smanski M.J."/>
            <person name="Chevrette M.G."/>
            <person name="De Carvalho L.P.S."/>
            <person name="Shen B."/>
        </authorList>
    </citation>
    <scope>NUCLEOTIDE SEQUENCE [LARGE SCALE GENOMIC DNA]</scope>
    <source>
        <strain evidence="2 3">NPDC052347</strain>
    </source>
</reference>
<evidence type="ECO:0000313" key="2">
    <source>
        <dbReference type="EMBL" id="MEV5509369.1"/>
    </source>
</evidence>
<dbReference type="EMBL" id="JBFAUK010000020">
    <property type="protein sequence ID" value="MEV5509369.1"/>
    <property type="molecule type" value="Genomic_DNA"/>
</dbReference>
<keyword evidence="3" id="KW-1185">Reference proteome</keyword>
<sequence>MHWSLFWDGYERQAGLVGASGDPVVLCTANADRCRPPWSGARTNTAMEWIENGPAEVLVVPNRGGGGRLGGRGRGAGCCWSAPAAVSGAFTVRMIEGPDAHPLVSAPARRPPVGRAPAPAPVTEPGQAVTSP</sequence>